<gene>
    <name evidence="1" type="ORF">SAMN04489716_3159</name>
</gene>
<accession>A0A1H1Z609</accession>
<dbReference type="EMBL" id="LT629758">
    <property type="protein sequence ID" value="SDT29128.1"/>
    <property type="molecule type" value="Genomic_DNA"/>
</dbReference>
<dbReference type="AlphaFoldDB" id="A0A1H1Z609"/>
<dbReference type="STRING" id="113562.SAMN04489716_3159"/>
<evidence type="ECO:0000313" key="2">
    <source>
        <dbReference type="Proteomes" id="UP000198688"/>
    </source>
</evidence>
<keyword evidence="2" id="KW-1185">Reference proteome</keyword>
<protein>
    <submittedName>
        <fullName evidence="1">Uncharacterized protein</fullName>
    </submittedName>
</protein>
<evidence type="ECO:0000313" key="1">
    <source>
        <dbReference type="EMBL" id="SDT29128.1"/>
    </source>
</evidence>
<proteinExistence type="predicted"/>
<name>A0A1H1Z609_9ACTN</name>
<sequence length="104" mass="11103">MHDGGPIAELDEDDTVVGIPFLCLSDAMRAVAELDRLHMLVTHRAVRVLSDGPWSWRAHAATRDVVGLASAVLAAMNDGVPMLTCHSGLYEGINNGNLAIEVPD</sequence>
<reference evidence="1 2" key="1">
    <citation type="submission" date="2016-10" db="EMBL/GenBank/DDBJ databases">
        <authorList>
            <person name="de Groot N.N."/>
        </authorList>
    </citation>
    <scope>NUCLEOTIDE SEQUENCE [LARGE SCALE GENOMIC DNA]</scope>
    <source>
        <strain evidence="1 2">DSM 43941</strain>
    </source>
</reference>
<organism evidence="1 2">
    <name type="scientific">Actinoplanes derwentensis</name>
    <dbReference type="NCBI Taxonomy" id="113562"/>
    <lineage>
        <taxon>Bacteria</taxon>
        <taxon>Bacillati</taxon>
        <taxon>Actinomycetota</taxon>
        <taxon>Actinomycetes</taxon>
        <taxon>Micromonosporales</taxon>
        <taxon>Micromonosporaceae</taxon>
        <taxon>Actinoplanes</taxon>
    </lineage>
</organism>
<dbReference type="Proteomes" id="UP000198688">
    <property type="component" value="Chromosome I"/>
</dbReference>